<dbReference type="OrthoDB" id="2193523at2759"/>
<accession>A0A0F9WAB1</accession>
<proteinExistence type="predicted"/>
<evidence type="ECO:0000313" key="3">
    <source>
        <dbReference type="Proteomes" id="UP000034350"/>
    </source>
</evidence>
<sequence>MQKITNNQYVVFKHQDEWQEGRIVDYTTFENKIIYNIYSLKYCKSFSVQEHILISSPENIKRVLKDSNAVRITKNETFLEILNYDEAQSKIGLRYSCLNFTLQKILELFIAHLIDNKLYLTKEEIFLSIEGLKDIIKEIQGEINYKLIDEEGVIGCLKLCYLTVNYLLTNENILEVKNFVQMFCVYLLDFLLVNINLFYDKNMYI</sequence>
<name>A0A0F9WAB1_9MICR</name>
<evidence type="ECO:0000313" key="2">
    <source>
        <dbReference type="EMBL" id="KKO74551.1"/>
    </source>
</evidence>
<keyword evidence="3" id="KW-1185">Reference proteome</keyword>
<dbReference type="VEuPathDB" id="MicrosporidiaDB:G9O61_00g007290"/>
<keyword evidence="1" id="KW-1133">Transmembrane helix</keyword>
<organism evidence="2 3">
    <name type="scientific">Vairimorpha ceranae</name>
    <dbReference type="NCBI Taxonomy" id="40302"/>
    <lineage>
        <taxon>Eukaryota</taxon>
        <taxon>Fungi</taxon>
        <taxon>Fungi incertae sedis</taxon>
        <taxon>Microsporidia</taxon>
        <taxon>Nosematidae</taxon>
        <taxon>Vairimorpha</taxon>
    </lineage>
</organism>
<protein>
    <submittedName>
        <fullName evidence="2">Uncharacterized protein</fullName>
    </submittedName>
</protein>
<dbReference type="VEuPathDB" id="MicrosporidiaDB:NCER_101702"/>
<dbReference type="GeneID" id="36321009"/>
<keyword evidence="1" id="KW-0812">Transmembrane</keyword>
<gene>
    <name evidence="2" type="ORF">AAJ76_600007400</name>
</gene>
<dbReference type="Proteomes" id="UP000034350">
    <property type="component" value="Unassembled WGS sequence"/>
</dbReference>
<dbReference type="EMBL" id="JPQZ01000060">
    <property type="protein sequence ID" value="KKO74551.1"/>
    <property type="molecule type" value="Genomic_DNA"/>
</dbReference>
<dbReference type="VEuPathDB" id="MicrosporidiaDB:AAJ76_600007400"/>
<reference evidence="2 3" key="1">
    <citation type="journal article" date="2015" name="Environ. Microbiol.">
        <title>Genome analyses suggest the presence of polyploidy and recent human-driven expansions in eight global populations of the honeybee pathogen Nosema ceranae.</title>
        <authorList>
            <person name="Pelin A."/>
            <person name="Selman M."/>
            <person name="Aris-Brosou S."/>
            <person name="Farinelli L."/>
            <person name="Corradi N."/>
        </authorList>
    </citation>
    <scope>NUCLEOTIDE SEQUENCE [LARGE SCALE GENOMIC DNA]</scope>
    <source>
        <strain evidence="2 3">PA08 1199</strain>
    </source>
</reference>
<evidence type="ECO:0000256" key="1">
    <source>
        <dbReference type="SAM" id="Phobius"/>
    </source>
</evidence>
<keyword evidence="1" id="KW-0472">Membrane</keyword>
<dbReference type="RefSeq" id="XP_024330293.1">
    <property type="nucleotide sequence ID" value="XM_024476061.1"/>
</dbReference>
<feature type="transmembrane region" description="Helical" evidence="1">
    <location>
        <begin position="179"/>
        <end position="199"/>
    </location>
</feature>
<comment type="caution">
    <text evidence="2">The sequence shown here is derived from an EMBL/GenBank/DDBJ whole genome shotgun (WGS) entry which is preliminary data.</text>
</comment>
<dbReference type="AlphaFoldDB" id="A0A0F9WAB1"/>